<dbReference type="Pfam" id="PF07287">
    <property type="entry name" value="AtuA"/>
    <property type="match status" value="1"/>
</dbReference>
<reference evidence="2 4" key="1">
    <citation type="submission" date="2018-06" db="EMBL/GenBank/DDBJ databases">
        <authorList>
            <person name="Strepis N."/>
        </authorList>
    </citation>
    <scope>NUCLEOTIDE SEQUENCE [LARGE SCALE GENOMIC DNA]</scope>
    <source>
        <strain evidence="2">LUCI</strain>
    </source>
</reference>
<gene>
    <name evidence="2" type="ORF">LUCI_3595</name>
    <name evidence="3" type="ORF">LUCI_3668</name>
</gene>
<proteinExistence type="predicted"/>
<dbReference type="PANTHER" id="PTHR47708:SF2">
    <property type="entry name" value="SI:CH73-132F6.5"/>
    <property type="match status" value="1"/>
</dbReference>
<name>A0A498R9W2_9FIRM</name>
<organism evidence="2 4">
    <name type="scientific">Lucifera butyrica</name>
    <dbReference type="NCBI Taxonomy" id="1351585"/>
    <lineage>
        <taxon>Bacteria</taxon>
        <taxon>Bacillati</taxon>
        <taxon>Bacillota</taxon>
        <taxon>Negativicutes</taxon>
        <taxon>Veillonellales</taxon>
        <taxon>Veillonellaceae</taxon>
        <taxon>Lucifera</taxon>
    </lineage>
</organism>
<evidence type="ECO:0000259" key="1">
    <source>
        <dbReference type="Pfam" id="PF07287"/>
    </source>
</evidence>
<dbReference type="AlphaFoldDB" id="A0A498R9W2"/>
<dbReference type="RefSeq" id="WP_122629227.1">
    <property type="nucleotide sequence ID" value="NZ_UPPP01000087.1"/>
</dbReference>
<dbReference type="OrthoDB" id="9763456at2"/>
<protein>
    <recommendedName>
        <fullName evidence="1">Acyclic terpene utilisation N-terminal domain-containing protein</fullName>
    </recommendedName>
</protein>
<feature type="domain" description="Acyclic terpene utilisation N-terminal" evidence="1">
    <location>
        <begin position="4"/>
        <end position="448"/>
    </location>
</feature>
<dbReference type="EMBL" id="UPPP01000089">
    <property type="protein sequence ID" value="VBB08396.1"/>
    <property type="molecule type" value="Genomic_DNA"/>
</dbReference>
<dbReference type="Proteomes" id="UP000277811">
    <property type="component" value="Unassembled WGS sequence"/>
</dbReference>
<accession>A0A498R9W2</accession>
<evidence type="ECO:0000313" key="3">
    <source>
        <dbReference type="EMBL" id="VBB08396.1"/>
    </source>
</evidence>
<dbReference type="EMBL" id="UPPP01000087">
    <property type="protein sequence ID" value="VBB08324.1"/>
    <property type="molecule type" value="Genomic_DNA"/>
</dbReference>
<evidence type="ECO:0000313" key="2">
    <source>
        <dbReference type="EMBL" id="VBB08324.1"/>
    </source>
</evidence>
<dbReference type="InterPro" id="IPR010839">
    <property type="entry name" value="AtuA_N"/>
</dbReference>
<sequence length="453" mass="50134">MKTIRIGGGQGFWGDLNDAPITMAKNDNVNYIACDYLAELTLSIMRRQQEHNPERGYARDFITALKQMLPMIKEKNIKVLTNAGGMNVKAAVEAAKQAIKESGLNLKIGYVLGDDVKDVIPQLRKQGISMNNMDTGESIDSILPKMINANVYYGSEPIVECLQGGADIIIVGRSTDTALFVAPLQYEFGWKTGEWDALATGILAGHLSECGAQCTGGNYDYDWRNVPSPEILGYPIAEISEPGKLVMTKTKNTGGLVTPQSVKEQLFYEIHDPSQYLTPDVIADFSKITVKELEKDRVEVAGVTGRERPETLKLCVGYLEGYRNIAYLPYSWPDALDKAKLAANILDKRMAMKNLKYLEKRIDYLGLNALHGCMAHEINVDLNEVVLRYAIKTETKEEALKLTPEIAPVSNLNGPAQGCFFGGRTKPSEVFALWPTLIPRDAVKLEAHVEEVK</sequence>
<dbReference type="PANTHER" id="PTHR47708">
    <property type="match status" value="1"/>
</dbReference>
<evidence type="ECO:0000313" key="4">
    <source>
        <dbReference type="Proteomes" id="UP000277811"/>
    </source>
</evidence>
<keyword evidence="4" id="KW-1185">Reference proteome</keyword>